<sequence length="99" mass="11406">TAFFQDNINPSVLELKITRHTVIEHFGHRQKPYRLMPNAVLMTGITFLLRGFGQRPRLQFNEYEFSDNFQTAILKAKFLTHAATFPLDRGSPLALLQTT</sequence>
<dbReference type="AlphaFoldDB" id="A0A915K4Y4"/>
<keyword evidence="1" id="KW-1185">Reference proteome</keyword>
<dbReference type="Proteomes" id="UP000887565">
    <property type="component" value="Unplaced"/>
</dbReference>
<evidence type="ECO:0000313" key="1">
    <source>
        <dbReference type="Proteomes" id="UP000887565"/>
    </source>
</evidence>
<evidence type="ECO:0000313" key="2">
    <source>
        <dbReference type="WBParaSite" id="nRc.2.0.1.t32910-RA"/>
    </source>
</evidence>
<dbReference type="WBParaSite" id="nRc.2.0.1.t32910-RA">
    <property type="protein sequence ID" value="nRc.2.0.1.t32910-RA"/>
    <property type="gene ID" value="nRc.2.0.1.g32910"/>
</dbReference>
<reference evidence="2" key="1">
    <citation type="submission" date="2022-11" db="UniProtKB">
        <authorList>
            <consortium name="WormBaseParasite"/>
        </authorList>
    </citation>
    <scope>IDENTIFICATION</scope>
</reference>
<protein>
    <submittedName>
        <fullName evidence="2">Uncharacterized protein</fullName>
    </submittedName>
</protein>
<accession>A0A915K4Y4</accession>
<organism evidence="1 2">
    <name type="scientific">Romanomermis culicivorax</name>
    <name type="common">Nematode worm</name>
    <dbReference type="NCBI Taxonomy" id="13658"/>
    <lineage>
        <taxon>Eukaryota</taxon>
        <taxon>Metazoa</taxon>
        <taxon>Ecdysozoa</taxon>
        <taxon>Nematoda</taxon>
        <taxon>Enoplea</taxon>
        <taxon>Dorylaimia</taxon>
        <taxon>Mermithida</taxon>
        <taxon>Mermithoidea</taxon>
        <taxon>Mermithidae</taxon>
        <taxon>Romanomermis</taxon>
    </lineage>
</organism>
<name>A0A915K4Y4_ROMCU</name>
<proteinExistence type="predicted"/>